<comment type="similarity">
    <text evidence="2 6">Belongs to the 2-oxoacid dehydrogenase family.</text>
</comment>
<dbReference type="InterPro" id="IPR036625">
    <property type="entry name" value="E3-bd_dom_sf"/>
</dbReference>
<dbReference type="Proteomes" id="UP000248985">
    <property type="component" value="Chromosome 1"/>
</dbReference>
<evidence type="ECO:0000256" key="6">
    <source>
        <dbReference type="RuleBase" id="RU003423"/>
    </source>
</evidence>
<dbReference type="EMBL" id="CP001628">
    <property type="protein sequence ID" value="ACS30838.1"/>
    <property type="molecule type" value="Genomic_DNA"/>
</dbReference>
<dbReference type="KEGG" id="mlu:Mlut_13330"/>
<gene>
    <name evidence="11" type="primary">dlaT</name>
    <name evidence="10" type="ordered locus">Mlut_13330</name>
    <name evidence="11" type="ORF">NCTC2665_00010</name>
</gene>
<dbReference type="EMBL" id="LS483396">
    <property type="protein sequence ID" value="SQG47257.1"/>
    <property type="molecule type" value="Genomic_DNA"/>
</dbReference>
<dbReference type="PANTHER" id="PTHR43178">
    <property type="entry name" value="DIHYDROLIPOAMIDE ACETYLTRANSFERASE COMPONENT OF PYRUVATE DEHYDROGENASE COMPLEX"/>
    <property type="match status" value="1"/>
</dbReference>
<dbReference type="GO" id="GO:0005737">
    <property type="term" value="C:cytoplasm"/>
    <property type="evidence" value="ECO:0007669"/>
    <property type="project" value="TreeGrafter"/>
</dbReference>
<dbReference type="InterPro" id="IPR001078">
    <property type="entry name" value="2-oxoacid_DH_actylTfrase"/>
</dbReference>
<evidence type="ECO:0000256" key="3">
    <source>
        <dbReference type="ARBA" id="ARBA00022679"/>
    </source>
</evidence>
<dbReference type="PATRIC" id="fig|465515.4.peg.1275"/>
<dbReference type="Pfam" id="PF00198">
    <property type="entry name" value="2-oxoacid_dh"/>
    <property type="match status" value="1"/>
</dbReference>
<evidence type="ECO:0000256" key="5">
    <source>
        <dbReference type="ARBA" id="ARBA00023315"/>
    </source>
</evidence>
<dbReference type="EC" id="2.3.1.-" evidence="6"/>
<evidence type="ECO:0000313" key="12">
    <source>
        <dbReference type="Proteomes" id="UP000000738"/>
    </source>
</evidence>
<reference evidence="11 13" key="3">
    <citation type="submission" date="2018-06" db="EMBL/GenBank/DDBJ databases">
        <authorList>
            <consortium name="Pathogen Informatics"/>
            <person name="Doyle S."/>
        </authorList>
    </citation>
    <scope>NUCLEOTIDE SEQUENCE [LARGE SCALE GENOMIC DNA]</scope>
    <source>
        <strain evidence="11 13">NCTC2665</strain>
    </source>
</reference>
<proteinExistence type="inferred from homology"/>
<feature type="compositionally biased region" description="Low complexity" evidence="7">
    <location>
        <begin position="338"/>
        <end position="365"/>
    </location>
</feature>
<reference evidence="12" key="2">
    <citation type="journal article" date="2010" name="J. Bacteriol.">
        <title>Genome sequence of the Fleming strain of Micrococcus luteus, a simple free-living actinobacterium.</title>
        <authorList>
            <person name="Young M."/>
            <person name="Artsatbanov V."/>
            <person name="Beller H.R."/>
            <person name="Chandra G."/>
            <person name="Chater K.F."/>
            <person name="Dover L.G."/>
            <person name="Goh E.B."/>
            <person name="Kahan T."/>
            <person name="Kaprelyants A.S."/>
            <person name="Kyrpides N."/>
            <person name="Lapidus A."/>
            <person name="Lowry S.R."/>
            <person name="Lykidis A."/>
            <person name="Mahillon J."/>
            <person name="Markowitz V."/>
            <person name="Mavromatis K."/>
            <person name="Mukamolova G.V."/>
            <person name="Oren A."/>
            <person name="Rokem J.S."/>
            <person name="Smith M.C."/>
            <person name="Young D.I."/>
            <person name="Greenblatt C.L."/>
        </authorList>
    </citation>
    <scope>NUCLEOTIDE SEQUENCE [LARGE SCALE GENOMIC DNA]</scope>
    <source>
        <strain evidence="12">ATCC 4698 / DSM 20030 / JCM 1464 / NBRC 3333 / NCIMB 9278 / NCTC 2665 / VKM Ac-2230</strain>
    </source>
</reference>
<evidence type="ECO:0000256" key="4">
    <source>
        <dbReference type="ARBA" id="ARBA00022823"/>
    </source>
</evidence>
<evidence type="ECO:0000256" key="2">
    <source>
        <dbReference type="ARBA" id="ARBA00007317"/>
    </source>
</evidence>
<feature type="region of interest" description="Disordered" evidence="7">
    <location>
        <begin position="72"/>
        <end position="146"/>
    </location>
</feature>
<accession>C5CCM6</accession>
<feature type="domain" description="Peripheral subunit-binding (PSBD)" evidence="9">
    <location>
        <begin position="293"/>
        <end position="330"/>
    </location>
</feature>
<feature type="domain" description="Lipoyl-binding" evidence="8">
    <location>
        <begin position="133"/>
        <end position="208"/>
    </location>
</feature>
<dbReference type="InterPro" id="IPR011053">
    <property type="entry name" value="Single_hybrid_motif"/>
</dbReference>
<feature type="compositionally biased region" description="Acidic residues" evidence="7">
    <location>
        <begin position="83"/>
        <end position="104"/>
    </location>
</feature>
<evidence type="ECO:0000256" key="1">
    <source>
        <dbReference type="ARBA" id="ARBA00001938"/>
    </source>
</evidence>
<dbReference type="SUPFAM" id="SSF47005">
    <property type="entry name" value="Peripheral subunit-binding domain of 2-oxo acid dehydrogenase complex"/>
    <property type="match status" value="1"/>
</dbReference>
<evidence type="ECO:0000256" key="7">
    <source>
        <dbReference type="SAM" id="MobiDB-lite"/>
    </source>
</evidence>
<dbReference type="Pfam" id="PF02817">
    <property type="entry name" value="E3_binding"/>
    <property type="match status" value="1"/>
</dbReference>
<organism evidence="10 12">
    <name type="scientific">Micrococcus luteus (strain ATCC 4698 / DSM 20030 / JCM 1464 / CCM 169 / CCUG 5858 / IAM 1056 / NBRC 3333 / NCIMB 9278 / NCTC 2665 / VKM Ac-2230)</name>
    <name type="common">Micrococcus lysodeikticus</name>
    <dbReference type="NCBI Taxonomy" id="465515"/>
    <lineage>
        <taxon>Bacteria</taxon>
        <taxon>Bacillati</taxon>
        <taxon>Actinomycetota</taxon>
        <taxon>Actinomycetes</taxon>
        <taxon>Micrococcales</taxon>
        <taxon>Micrococcaceae</taxon>
        <taxon>Micrococcus</taxon>
    </lineage>
</organism>
<dbReference type="Proteomes" id="UP000000738">
    <property type="component" value="Chromosome"/>
</dbReference>
<sequence>MSETVNLPALGESVTEGTVTRWLKAVGDEVAVDEPLVEVSTDKVDTEIPSPVAGVLEEILVEEDDTVEVGAPLATIGGGSADTSEDDAAAEEPAVEEAQQDDVQQEPAGEPAPEERASTDQGSNEAPSAGGDASEVTLPALGESVTEGTVTRWLKSVGDEVEVDEPLLEVSTDKVDTEIPSPVAGTLLEIRAEEDDTVEVGAVLALVGSGSAGGGSAPSEGSSGQDEASAEEIEDKATEAEAPEETEEAAEAAGVEKSEKTPEASPSEEASRRESAQGETAEAPSATEPGQGYVTPLVRRLAHQNNVDLSTVRGTGVGGRIRKQDVLAAALASQAAADGSEAPAEQSSEAAAPSSAASAPATSSSVDPSVRGEVEKAPRIRQVIAQRMRESLDLSAQLTQVHEVDLTRIVKLRNKAKASFQQQAGVNLTYLPFITKAVAEALKQHPKLNASLSKDNKEITYHASEDIAIAVDTEKGLLVPVIKDAGSLNLTGLAQKIADVAERTRTNKISPDELSGGTFSITNIGSVGALFDTPIINQPQVAILGTGAIVKRPMVVTDADGNDSIAIRHMMYLSLTYDHRLVDGADAGRFLMTVRQRLEGGEFANELGL</sequence>
<evidence type="ECO:0000259" key="9">
    <source>
        <dbReference type="PROSITE" id="PS51826"/>
    </source>
</evidence>
<evidence type="ECO:0000259" key="8">
    <source>
        <dbReference type="PROSITE" id="PS50968"/>
    </source>
</evidence>
<reference evidence="10" key="1">
    <citation type="submission" date="2009-05" db="EMBL/GenBank/DDBJ databases">
        <title>Complete sequence of Micrococcus luteus NCTC 2665.</title>
        <authorList>
            <consortium name="US DOE Joint Genome Institute"/>
            <person name="Lucas S."/>
            <person name="Copeland A."/>
            <person name="Lapidus A."/>
            <person name="Glavina del Rio T."/>
            <person name="Dalin E."/>
            <person name="Tice H."/>
            <person name="Bruce D."/>
            <person name="Goodwin L."/>
            <person name="Pitluck S."/>
            <person name="Lowry S."/>
            <person name="Larimer F."/>
            <person name="Land M."/>
            <person name="Hauser L."/>
            <person name="Kyrpides N."/>
            <person name="Lykidis A."/>
            <person name="Young M."/>
            <person name="Greenblatt C."/>
        </authorList>
    </citation>
    <scope>NUCLEOTIDE SEQUENCE</scope>
    <source>
        <strain evidence="10">NCTC 2665</strain>
    </source>
</reference>
<dbReference type="InterPro" id="IPR050743">
    <property type="entry name" value="2-oxoacid_DH_E2_comp"/>
</dbReference>
<evidence type="ECO:0000313" key="13">
    <source>
        <dbReference type="Proteomes" id="UP000248985"/>
    </source>
</evidence>
<dbReference type="CDD" id="cd06849">
    <property type="entry name" value="lipoyl_domain"/>
    <property type="match status" value="2"/>
</dbReference>
<dbReference type="InterPro" id="IPR004167">
    <property type="entry name" value="PSBD"/>
</dbReference>
<dbReference type="NCBIfam" id="TIGR02927">
    <property type="entry name" value="SucB_Actino"/>
    <property type="match status" value="1"/>
</dbReference>
<feature type="domain" description="Lipoyl-binding" evidence="8">
    <location>
        <begin position="2"/>
        <end position="77"/>
    </location>
</feature>
<dbReference type="STRING" id="465515.Mlut_13330"/>
<protein>
    <recommendedName>
        <fullName evidence="6">Dihydrolipoamide acetyltransferase component of pyruvate dehydrogenase complex</fullName>
        <ecNumber evidence="6">2.3.1.-</ecNumber>
    </recommendedName>
</protein>
<keyword evidence="12" id="KW-1185">Reference proteome</keyword>
<dbReference type="InterPro" id="IPR014276">
    <property type="entry name" value="2-oxoglutarate_DH_E2"/>
</dbReference>
<dbReference type="GO" id="GO:0031405">
    <property type="term" value="F:lipoic acid binding"/>
    <property type="evidence" value="ECO:0007669"/>
    <property type="project" value="TreeGrafter"/>
</dbReference>
<dbReference type="EnsemblBacteria" id="ACS30838">
    <property type="protein sequence ID" value="ACS30838"/>
    <property type="gene ID" value="Mlut_13330"/>
</dbReference>
<dbReference type="HOGENOM" id="CLU_016733_10_1_11"/>
<dbReference type="Pfam" id="PF00364">
    <property type="entry name" value="Biotin_lipoyl"/>
    <property type="match status" value="2"/>
</dbReference>
<keyword evidence="4 6" id="KW-0450">Lipoyl</keyword>
<dbReference type="FunFam" id="3.30.559.10:FF:000007">
    <property type="entry name" value="Dihydrolipoamide acetyltransferase component of pyruvate dehydrogenase complex"/>
    <property type="match status" value="1"/>
</dbReference>
<dbReference type="GO" id="GO:0016407">
    <property type="term" value="F:acetyltransferase activity"/>
    <property type="evidence" value="ECO:0007669"/>
    <property type="project" value="TreeGrafter"/>
</dbReference>
<dbReference type="Gene3D" id="2.40.50.100">
    <property type="match status" value="2"/>
</dbReference>
<feature type="compositionally biased region" description="Acidic residues" evidence="7">
    <location>
        <begin position="241"/>
        <end position="250"/>
    </location>
</feature>
<dbReference type="Gene3D" id="3.30.559.10">
    <property type="entry name" value="Chloramphenicol acetyltransferase-like domain"/>
    <property type="match status" value="1"/>
</dbReference>
<dbReference type="PANTHER" id="PTHR43178:SF5">
    <property type="entry name" value="LIPOAMIDE ACYLTRANSFERASE COMPONENT OF BRANCHED-CHAIN ALPHA-KETO ACID DEHYDROGENASE COMPLEX, MITOCHONDRIAL"/>
    <property type="match status" value="1"/>
</dbReference>
<dbReference type="InterPro" id="IPR003016">
    <property type="entry name" value="2-oxoA_DH_lipoyl-BS"/>
</dbReference>
<keyword evidence="3 6" id="KW-0808">Transferase</keyword>
<dbReference type="InterPro" id="IPR000089">
    <property type="entry name" value="Biotin_lipoyl"/>
</dbReference>
<dbReference type="PROSITE" id="PS00189">
    <property type="entry name" value="LIPOYL"/>
    <property type="match status" value="2"/>
</dbReference>
<dbReference type="GeneID" id="93343216"/>
<keyword evidence="5 6" id="KW-0012">Acyltransferase</keyword>
<dbReference type="SUPFAM" id="SSF52777">
    <property type="entry name" value="CoA-dependent acyltransferases"/>
    <property type="match status" value="1"/>
</dbReference>
<dbReference type="SUPFAM" id="SSF51230">
    <property type="entry name" value="Single hybrid motif"/>
    <property type="match status" value="2"/>
</dbReference>
<dbReference type="RefSeq" id="WP_010078528.1">
    <property type="nucleotide sequence ID" value="NC_012803.1"/>
</dbReference>
<dbReference type="PROSITE" id="PS51826">
    <property type="entry name" value="PSBD"/>
    <property type="match status" value="1"/>
</dbReference>
<dbReference type="PROSITE" id="PS50968">
    <property type="entry name" value="BIOTINYL_LIPOYL"/>
    <property type="match status" value="2"/>
</dbReference>
<dbReference type="AlphaFoldDB" id="C5CCM6"/>
<comment type="cofactor">
    <cofactor evidence="1 6">
        <name>(R)-lipoate</name>
        <dbReference type="ChEBI" id="CHEBI:83088"/>
    </cofactor>
</comment>
<feature type="region of interest" description="Disordered" evidence="7">
    <location>
        <begin position="338"/>
        <end position="374"/>
    </location>
</feature>
<dbReference type="eggNOG" id="COG0508">
    <property type="taxonomic scope" value="Bacteria"/>
</dbReference>
<evidence type="ECO:0000313" key="11">
    <source>
        <dbReference type="EMBL" id="SQG47257.1"/>
    </source>
</evidence>
<dbReference type="Gene3D" id="4.10.320.10">
    <property type="entry name" value="E3-binding domain"/>
    <property type="match status" value="1"/>
</dbReference>
<name>C5CCM6_MICLC</name>
<feature type="region of interest" description="Disordered" evidence="7">
    <location>
        <begin position="208"/>
        <end position="296"/>
    </location>
</feature>
<dbReference type="InterPro" id="IPR023213">
    <property type="entry name" value="CAT-like_dom_sf"/>
</dbReference>
<evidence type="ECO:0000313" key="10">
    <source>
        <dbReference type="EMBL" id="ACS30838.1"/>
    </source>
</evidence>